<comment type="caution">
    <text evidence="2">The sequence shown here is derived from an EMBL/GenBank/DDBJ whole genome shotgun (WGS) entry which is preliminary data.</text>
</comment>
<gene>
    <name evidence="2" type="ORF">B0D71_01005</name>
</gene>
<dbReference type="Proteomes" id="UP000237440">
    <property type="component" value="Unassembled WGS sequence"/>
</dbReference>
<sequence length="62" mass="6647">MANKSYRVLSGSFRKPNNELVEVGGTIELPADVAERFRNQLSEVSPAESTKKAGPAKAEGDV</sequence>
<evidence type="ECO:0000256" key="1">
    <source>
        <dbReference type="SAM" id="MobiDB-lite"/>
    </source>
</evidence>
<evidence type="ECO:0000313" key="3">
    <source>
        <dbReference type="Proteomes" id="UP000237440"/>
    </source>
</evidence>
<dbReference type="RefSeq" id="WP_103393072.1">
    <property type="nucleotide sequence ID" value="NZ_MUJK01000001.1"/>
</dbReference>
<protein>
    <submittedName>
        <fullName evidence="2">Uncharacterized protein</fullName>
    </submittedName>
</protein>
<accession>A0A2S3VU09</accession>
<dbReference type="OrthoDB" id="6989800at2"/>
<organism evidence="2 3">
    <name type="scientific">Pseudomonas laurylsulfativorans</name>
    <dbReference type="NCBI Taxonomy" id="1943631"/>
    <lineage>
        <taxon>Bacteria</taxon>
        <taxon>Pseudomonadati</taxon>
        <taxon>Pseudomonadota</taxon>
        <taxon>Gammaproteobacteria</taxon>
        <taxon>Pseudomonadales</taxon>
        <taxon>Pseudomonadaceae</taxon>
        <taxon>Pseudomonas</taxon>
    </lineage>
</organism>
<name>A0A2S3VU09_9PSED</name>
<dbReference type="AlphaFoldDB" id="A0A2S3VU09"/>
<evidence type="ECO:0000313" key="2">
    <source>
        <dbReference type="EMBL" id="POF43424.1"/>
    </source>
</evidence>
<keyword evidence="3" id="KW-1185">Reference proteome</keyword>
<reference evidence="3" key="1">
    <citation type="submission" date="2017-02" db="EMBL/GenBank/DDBJ databases">
        <authorList>
            <person name="Furmanczyk E.M."/>
        </authorList>
    </citation>
    <scope>NUCLEOTIDE SEQUENCE [LARGE SCALE GENOMIC DNA]</scope>
    <source>
        <strain evidence="3">AP3_22</strain>
    </source>
</reference>
<proteinExistence type="predicted"/>
<feature type="region of interest" description="Disordered" evidence="1">
    <location>
        <begin position="40"/>
        <end position="62"/>
    </location>
</feature>
<dbReference type="EMBL" id="MUJK01000001">
    <property type="protein sequence ID" value="POF43424.1"/>
    <property type="molecule type" value="Genomic_DNA"/>
</dbReference>